<dbReference type="InterPro" id="IPR002828">
    <property type="entry name" value="SurE-like_Pase/nucleotidase"/>
</dbReference>
<proteinExistence type="inferred from homology"/>
<dbReference type="AlphaFoldDB" id="A0A4R5LRC1"/>
<dbReference type="EMBL" id="SMSE01000002">
    <property type="protein sequence ID" value="TDG13425.1"/>
    <property type="molecule type" value="Genomic_DNA"/>
</dbReference>
<dbReference type="Pfam" id="PF01975">
    <property type="entry name" value="SurE"/>
    <property type="match status" value="1"/>
</dbReference>
<gene>
    <name evidence="8" type="ORF">E2F43_07740</name>
</gene>
<dbReference type="InterPro" id="IPR036523">
    <property type="entry name" value="SurE-like_sf"/>
</dbReference>
<evidence type="ECO:0000256" key="1">
    <source>
        <dbReference type="ARBA" id="ARBA00000815"/>
    </source>
</evidence>
<accession>A0A4R5LRC1</accession>
<dbReference type="PANTHER" id="PTHR30457:SF0">
    <property type="entry name" value="PHOSPHATASE, PUTATIVE (AFU_ORTHOLOGUE AFUA_4G01070)-RELATED"/>
    <property type="match status" value="1"/>
</dbReference>
<evidence type="ECO:0000313" key="9">
    <source>
        <dbReference type="Proteomes" id="UP000295554"/>
    </source>
</evidence>
<comment type="similarity">
    <text evidence="2">Belongs to the SurE nucleotidase family.</text>
</comment>
<name>A0A4R5LRC1_9GAMM</name>
<feature type="domain" description="Survival protein SurE-like phosphatase/nucleotidase" evidence="7">
    <location>
        <begin position="24"/>
        <end position="226"/>
    </location>
</feature>
<feature type="signal peptide" evidence="6">
    <location>
        <begin position="1"/>
        <end position="21"/>
    </location>
</feature>
<evidence type="ECO:0000259" key="7">
    <source>
        <dbReference type="Pfam" id="PF01975"/>
    </source>
</evidence>
<keyword evidence="4" id="KW-0479">Metal-binding</keyword>
<evidence type="ECO:0000256" key="2">
    <source>
        <dbReference type="ARBA" id="ARBA00011062"/>
    </source>
</evidence>
<evidence type="ECO:0000256" key="6">
    <source>
        <dbReference type="SAM" id="SignalP"/>
    </source>
</evidence>
<sequence>MNLKSMLFGAGMLAASASASALNIALTNDDGWSTPGIQALYEALTDAGHTVVLAAPLDGQSGSGTAFNISGLEITRQAEQQYSVALEGGTEGAEPATSGAIGLTILEQLTGQTPDLLVSGINDGANLSAATYTSGTVGAALHAAGLVIGGESITAIAISTDERCAEDAAMTDECREVAQFLVDYIDHLEQRPAFQRGASTLIPNGRALNINFPPVEPLGVRIATQGKLPLLAGSLRSIELGCGGCTELEIGESADGGISGTTSFEGGDDVRNADQALFAEGYITVVVIQPNLSARAQGLKGYLRQYRY</sequence>
<dbReference type="OrthoDB" id="9780815at2"/>
<comment type="caution">
    <text evidence="8">The sequence shown here is derived from an EMBL/GenBank/DDBJ whole genome shotgun (WGS) entry which is preliminary data.</text>
</comment>
<evidence type="ECO:0000313" key="8">
    <source>
        <dbReference type="EMBL" id="TDG13425.1"/>
    </source>
</evidence>
<comment type="catalytic activity">
    <reaction evidence="1">
        <text>a ribonucleoside 5'-phosphate + H2O = a ribonucleoside + phosphate</text>
        <dbReference type="Rhea" id="RHEA:12484"/>
        <dbReference type="ChEBI" id="CHEBI:15377"/>
        <dbReference type="ChEBI" id="CHEBI:18254"/>
        <dbReference type="ChEBI" id="CHEBI:43474"/>
        <dbReference type="ChEBI" id="CHEBI:58043"/>
        <dbReference type="EC" id="3.1.3.5"/>
    </reaction>
</comment>
<organism evidence="8 9">
    <name type="scientific">Seongchinamella unica</name>
    <dbReference type="NCBI Taxonomy" id="2547392"/>
    <lineage>
        <taxon>Bacteria</taxon>
        <taxon>Pseudomonadati</taxon>
        <taxon>Pseudomonadota</taxon>
        <taxon>Gammaproteobacteria</taxon>
        <taxon>Cellvibrionales</taxon>
        <taxon>Halieaceae</taxon>
        <taxon>Seongchinamella</taxon>
    </lineage>
</organism>
<keyword evidence="6" id="KW-0732">Signal</keyword>
<dbReference type="GO" id="GO:0008253">
    <property type="term" value="F:5'-nucleotidase activity"/>
    <property type="evidence" value="ECO:0007669"/>
    <property type="project" value="UniProtKB-EC"/>
</dbReference>
<dbReference type="EC" id="3.1.3.5" evidence="3"/>
<feature type="chain" id="PRO_5020470280" description="5'-nucleotidase" evidence="6">
    <location>
        <begin position="22"/>
        <end position="308"/>
    </location>
</feature>
<dbReference type="SUPFAM" id="SSF64167">
    <property type="entry name" value="SurE-like"/>
    <property type="match status" value="1"/>
</dbReference>
<dbReference type="GO" id="GO:0046872">
    <property type="term" value="F:metal ion binding"/>
    <property type="evidence" value="ECO:0007669"/>
    <property type="project" value="UniProtKB-KW"/>
</dbReference>
<evidence type="ECO:0000256" key="5">
    <source>
        <dbReference type="ARBA" id="ARBA00022801"/>
    </source>
</evidence>
<dbReference type="Gene3D" id="3.40.1210.10">
    <property type="entry name" value="Survival protein SurE-like phosphatase/nucleotidase"/>
    <property type="match status" value="1"/>
</dbReference>
<keyword evidence="5" id="KW-0378">Hydrolase</keyword>
<evidence type="ECO:0000256" key="3">
    <source>
        <dbReference type="ARBA" id="ARBA00012643"/>
    </source>
</evidence>
<dbReference type="PANTHER" id="PTHR30457">
    <property type="entry name" value="5'-NUCLEOTIDASE SURE"/>
    <property type="match status" value="1"/>
</dbReference>
<evidence type="ECO:0000256" key="4">
    <source>
        <dbReference type="ARBA" id="ARBA00022723"/>
    </source>
</evidence>
<dbReference type="Proteomes" id="UP000295554">
    <property type="component" value="Unassembled WGS sequence"/>
</dbReference>
<dbReference type="RefSeq" id="WP_133211385.1">
    <property type="nucleotide sequence ID" value="NZ_SMSE01000002.1"/>
</dbReference>
<reference evidence="8 9" key="1">
    <citation type="submission" date="2019-03" db="EMBL/GenBank/DDBJ databases">
        <title>Seongchinamella monodicae gen. nov., sp. nov., a novel member of the Gammaproteobacteria isolated from a tidal mudflat of beach.</title>
        <authorList>
            <person name="Yang H.G."/>
            <person name="Kang J.W."/>
            <person name="Lee S.D."/>
        </authorList>
    </citation>
    <scope>NUCLEOTIDE SEQUENCE [LARGE SCALE GENOMIC DNA]</scope>
    <source>
        <strain evidence="8 9">GH4-78</strain>
    </source>
</reference>
<protein>
    <recommendedName>
        <fullName evidence="3">5'-nucleotidase</fullName>
        <ecNumber evidence="3">3.1.3.5</ecNumber>
    </recommendedName>
</protein>
<keyword evidence="9" id="KW-1185">Reference proteome</keyword>
<dbReference type="InterPro" id="IPR030048">
    <property type="entry name" value="SurE"/>
</dbReference>